<comment type="similarity">
    <text evidence="4">Belongs to the BPG-independent phosphoglycerate mutase family. A-PGAM subfamily.</text>
</comment>
<evidence type="ECO:0000256" key="1">
    <source>
        <dbReference type="ARBA" id="ARBA00000370"/>
    </source>
</evidence>
<sequence length="455" mass="49021">MRRKLIFVLVDGIGDVAIPQLGNRTTLESASTPWMDRLAGNDPSMSLARPAPNNQRLCKGGINGLMDPVEPGLACGSDTAHMSILGYNPRRYYRGRGAFESMGAGLDMIPGDIAFKSNFATLDKATGIVVSRRADRNFEGLGPVLCDALDGLKLPSFPAHSVAVKYATEHRCGVRVRGPNLTDAITGTDPLKDNKPLVTCRPTDATSEAHQTSKLINELSETMYAILTAHPINVDRIAARKNPANCVLLRGCGSCIDVPSIRQLHGFKGFMIAPTCIIAGLGMTVGMDILNVPGATGDYQTDLMAKGKASLQALRDEGQSYDFGFIHIKAVDDAGHDRNVELKVIELLQFLERIDTMIGYIATELAEDEKRGEVEHTFVLTGDHSTPVLYGDHSCEPVPFTVCHLGALSPDSSATTSWYSDFVTGFSECAASHGVLGRFCGSEVMGIVKRYMGIL</sequence>
<dbReference type="Pfam" id="PF10143">
    <property type="entry name" value="PhosphMutase"/>
    <property type="match status" value="1"/>
</dbReference>
<evidence type="ECO:0000313" key="7">
    <source>
        <dbReference type="EMBL" id="RUS30666.1"/>
    </source>
</evidence>
<dbReference type="PANTHER" id="PTHR31209:SF0">
    <property type="entry name" value="METALLOENZYME DOMAIN-CONTAINING PROTEIN"/>
    <property type="match status" value="1"/>
</dbReference>
<dbReference type="SUPFAM" id="SSF53649">
    <property type="entry name" value="Alkaline phosphatase-like"/>
    <property type="match status" value="1"/>
</dbReference>
<comment type="function">
    <text evidence="2">Catalyzes the interconversion of 2-phosphoglycerate and 3-phosphoglycerate.</text>
</comment>
<dbReference type="GO" id="GO:0046872">
    <property type="term" value="F:metal ion binding"/>
    <property type="evidence" value="ECO:0007669"/>
    <property type="project" value="InterPro"/>
</dbReference>
<dbReference type="PANTHER" id="PTHR31209">
    <property type="entry name" value="COFACTOR-INDEPENDENT PHOSPHOGLYCERATE MUTASE"/>
    <property type="match status" value="1"/>
</dbReference>
<proteinExistence type="inferred from homology"/>
<evidence type="ECO:0000313" key="8">
    <source>
        <dbReference type="Proteomes" id="UP000274822"/>
    </source>
</evidence>
<evidence type="ECO:0000256" key="4">
    <source>
        <dbReference type="ARBA" id="ARBA00005524"/>
    </source>
</evidence>
<organism evidence="7 8">
    <name type="scientific">Jimgerdemannia flammicorona</name>
    <dbReference type="NCBI Taxonomy" id="994334"/>
    <lineage>
        <taxon>Eukaryota</taxon>
        <taxon>Fungi</taxon>
        <taxon>Fungi incertae sedis</taxon>
        <taxon>Mucoromycota</taxon>
        <taxon>Mucoromycotina</taxon>
        <taxon>Endogonomycetes</taxon>
        <taxon>Endogonales</taxon>
        <taxon>Endogonaceae</taxon>
        <taxon>Jimgerdemannia</taxon>
    </lineage>
</organism>
<dbReference type="AlphaFoldDB" id="A0A433QLL6"/>
<dbReference type="InterPro" id="IPR017850">
    <property type="entry name" value="Alkaline_phosphatase_core_sf"/>
</dbReference>
<accession>A0A433QLL6</accession>
<evidence type="ECO:0000259" key="6">
    <source>
        <dbReference type="Pfam" id="PF01676"/>
    </source>
</evidence>
<dbReference type="GO" id="GO:0006096">
    <property type="term" value="P:glycolytic process"/>
    <property type="evidence" value="ECO:0007669"/>
    <property type="project" value="UniProtKB-KW"/>
</dbReference>
<protein>
    <submittedName>
        <fullName evidence="7">2,3-bisphosphoglycerate-independent phosphoglycerate mutase-domain-containing protein</fullName>
    </submittedName>
</protein>
<dbReference type="PIRSF" id="PIRSF006392">
    <property type="entry name" value="IPGAM_arch"/>
    <property type="match status" value="1"/>
</dbReference>
<feature type="domain" description="Metalloenzyme" evidence="6">
    <location>
        <begin position="4"/>
        <end position="405"/>
    </location>
</feature>
<dbReference type="Proteomes" id="UP000274822">
    <property type="component" value="Unassembled WGS sequence"/>
</dbReference>
<name>A0A433QLL6_9FUNG</name>
<evidence type="ECO:0000256" key="2">
    <source>
        <dbReference type="ARBA" id="ARBA00002315"/>
    </source>
</evidence>
<gene>
    <name evidence="7" type="ORF">BC938DRAFT_479100</name>
</gene>
<dbReference type="Gene3D" id="3.40.720.10">
    <property type="entry name" value="Alkaline Phosphatase, subunit A"/>
    <property type="match status" value="2"/>
</dbReference>
<comment type="caution">
    <text evidence="7">The sequence shown here is derived from an EMBL/GenBank/DDBJ whole genome shotgun (WGS) entry which is preliminary data.</text>
</comment>
<keyword evidence="8" id="KW-1185">Reference proteome</keyword>
<dbReference type="Pfam" id="PF01676">
    <property type="entry name" value="Metalloenzyme"/>
    <property type="match status" value="1"/>
</dbReference>
<reference evidence="7 8" key="1">
    <citation type="journal article" date="2018" name="New Phytol.">
        <title>Phylogenomics of Endogonaceae and evolution of mycorrhizas within Mucoromycota.</title>
        <authorList>
            <person name="Chang Y."/>
            <person name="Desiro A."/>
            <person name="Na H."/>
            <person name="Sandor L."/>
            <person name="Lipzen A."/>
            <person name="Clum A."/>
            <person name="Barry K."/>
            <person name="Grigoriev I.V."/>
            <person name="Martin F.M."/>
            <person name="Stajich J.E."/>
            <person name="Smith M.E."/>
            <person name="Bonito G."/>
            <person name="Spatafora J.W."/>
        </authorList>
    </citation>
    <scope>NUCLEOTIDE SEQUENCE [LARGE SCALE GENOMIC DNA]</scope>
    <source>
        <strain evidence="7 8">AD002</strain>
    </source>
</reference>
<dbReference type="InterPro" id="IPR004456">
    <property type="entry name" value="Pglycerate_mutase_ApgM"/>
</dbReference>
<comment type="pathway">
    <text evidence="3">Carbohydrate degradation.</text>
</comment>
<comment type="catalytic activity">
    <reaction evidence="1">
        <text>(2R)-2-phosphoglycerate = (2R)-3-phosphoglycerate</text>
        <dbReference type="Rhea" id="RHEA:15901"/>
        <dbReference type="ChEBI" id="CHEBI:58272"/>
        <dbReference type="ChEBI" id="CHEBI:58289"/>
        <dbReference type="EC" id="5.4.2.12"/>
    </reaction>
</comment>
<dbReference type="CDD" id="cd16011">
    <property type="entry name" value="iPGM_like"/>
    <property type="match status" value="1"/>
</dbReference>
<dbReference type="GO" id="GO:0004619">
    <property type="term" value="F:phosphoglycerate mutase activity"/>
    <property type="evidence" value="ECO:0007669"/>
    <property type="project" value="UniProtKB-EC"/>
</dbReference>
<dbReference type="EMBL" id="RBNJ01003673">
    <property type="protein sequence ID" value="RUS30666.1"/>
    <property type="molecule type" value="Genomic_DNA"/>
</dbReference>
<dbReference type="InterPro" id="IPR006124">
    <property type="entry name" value="Metalloenzyme"/>
</dbReference>
<evidence type="ECO:0000256" key="3">
    <source>
        <dbReference type="ARBA" id="ARBA00004921"/>
    </source>
</evidence>
<evidence type="ECO:0000256" key="5">
    <source>
        <dbReference type="ARBA" id="ARBA00023152"/>
    </source>
</evidence>
<keyword evidence="5" id="KW-0324">Glycolysis</keyword>